<protein>
    <recommendedName>
        <fullName evidence="4">YMGG-like Gly-zipper domain-containing protein</fullName>
    </recommendedName>
</protein>
<dbReference type="Proteomes" id="UP000193963">
    <property type="component" value="Unassembled WGS sequence"/>
</dbReference>
<accession>A0A1X6ZZ44</accession>
<evidence type="ECO:0000256" key="1">
    <source>
        <dbReference type="SAM" id="SignalP"/>
    </source>
</evidence>
<gene>
    <name evidence="2" type="ORF">PSM7751_03354</name>
</gene>
<proteinExistence type="predicted"/>
<evidence type="ECO:0008006" key="4">
    <source>
        <dbReference type="Google" id="ProtNLM"/>
    </source>
</evidence>
<name>A0A1X6ZZ44_9RHOB</name>
<sequence length="68" mass="6243">MFKKSWIIAGVLCAGLAACGDTMGEQALVGGAAGVGAAAVTGGSAGTGALVGAAGNVAYCQANPGACR</sequence>
<feature type="signal peptide" evidence="1">
    <location>
        <begin position="1"/>
        <end position="19"/>
    </location>
</feature>
<feature type="chain" id="PRO_5012507692" description="YMGG-like Gly-zipper domain-containing protein" evidence="1">
    <location>
        <begin position="20"/>
        <end position="68"/>
    </location>
</feature>
<organism evidence="2 3">
    <name type="scientific">Pseudooceanicola marinus</name>
    <dbReference type="NCBI Taxonomy" id="396013"/>
    <lineage>
        <taxon>Bacteria</taxon>
        <taxon>Pseudomonadati</taxon>
        <taxon>Pseudomonadota</taxon>
        <taxon>Alphaproteobacteria</taxon>
        <taxon>Rhodobacterales</taxon>
        <taxon>Paracoccaceae</taxon>
        <taxon>Pseudooceanicola</taxon>
    </lineage>
</organism>
<dbReference type="PROSITE" id="PS51257">
    <property type="entry name" value="PROKAR_LIPOPROTEIN"/>
    <property type="match status" value="1"/>
</dbReference>
<evidence type="ECO:0000313" key="2">
    <source>
        <dbReference type="EMBL" id="SLN65420.1"/>
    </source>
</evidence>
<dbReference type="EMBL" id="FWFN01000007">
    <property type="protein sequence ID" value="SLN65420.1"/>
    <property type="molecule type" value="Genomic_DNA"/>
</dbReference>
<keyword evidence="3" id="KW-1185">Reference proteome</keyword>
<keyword evidence="1" id="KW-0732">Signal</keyword>
<dbReference type="RefSeq" id="WP_085889387.1">
    <property type="nucleotide sequence ID" value="NZ_FWFN01000007.1"/>
</dbReference>
<dbReference type="AlphaFoldDB" id="A0A1X6ZZ44"/>
<reference evidence="2 3" key="1">
    <citation type="submission" date="2017-03" db="EMBL/GenBank/DDBJ databases">
        <authorList>
            <person name="Afonso C.L."/>
            <person name="Miller P.J."/>
            <person name="Scott M.A."/>
            <person name="Spackman E."/>
            <person name="Goraichik I."/>
            <person name="Dimitrov K.M."/>
            <person name="Suarez D.L."/>
            <person name="Swayne D.E."/>
        </authorList>
    </citation>
    <scope>NUCLEOTIDE SEQUENCE [LARGE SCALE GENOMIC DNA]</scope>
    <source>
        <strain evidence="2 3">CECT 7751</strain>
    </source>
</reference>
<evidence type="ECO:0000313" key="3">
    <source>
        <dbReference type="Proteomes" id="UP000193963"/>
    </source>
</evidence>